<reference evidence="8 9" key="1">
    <citation type="journal article" date="2014" name="BMC Genomics">
        <title>Comparative genome sequencing reveals chemotype-specific gene clusters in the toxigenic black mold Stachybotrys.</title>
        <authorList>
            <person name="Semeiks J."/>
            <person name="Borek D."/>
            <person name="Otwinowski Z."/>
            <person name="Grishin N.V."/>
        </authorList>
    </citation>
    <scope>NUCLEOTIDE SEQUENCE [LARGE SCALE GENOMIC DNA]</scope>
    <source>
        <strain evidence="8 9">IBT 40285</strain>
    </source>
</reference>
<dbReference type="GO" id="GO:0005975">
    <property type="term" value="P:carbohydrate metabolic process"/>
    <property type="evidence" value="ECO:0007669"/>
    <property type="project" value="InterPro"/>
</dbReference>
<comment type="similarity">
    <text evidence="1 5">Belongs to the glycosyl hydrolase 43 family.</text>
</comment>
<feature type="compositionally biased region" description="Polar residues" evidence="6">
    <location>
        <begin position="68"/>
        <end position="78"/>
    </location>
</feature>
<dbReference type="SUPFAM" id="SSF75005">
    <property type="entry name" value="Arabinanase/levansucrase/invertase"/>
    <property type="match status" value="1"/>
</dbReference>
<name>A0A084QBD8_STAC4</name>
<dbReference type="AlphaFoldDB" id="A0A084QBD8"/>
<keyword evidence="9" id="KW-1185">Reference proteome</keyword>
<dbReference type="InterPro" id="IPR006710">
    <property type="entry name" value="Glyco_hydro_43"/>
</dbReference>
<dbReference type="Pfam" id="PF04616">
    <property type="entry name" value="Glyco_hydro_43"/>
    <property type="match status" value="1"/>
</dbReference>
<dbReference type="CDD" id="cd08999">
    <property type="entry name" value="GH43_ABN-like"/>
    <property type="match status" value="1"/>
</dbReference>
<evidence type="ECO:0000256" key="7">
    <source>
        <dbReference type="SAM" id="Phobius"/>
    </source>
</evidence>
<evidence type="ECO:0000313" key="8">
    <source>
        <dbReference type="EMBL" id="KFA61273.1"/>
    </source>
</evidence>
<evidence type="ECO:0000313" key="9">
    <source>
        <dbReference type="Proteomes" id="UP000028524"/>
    </source>
</evidence>
<gene>
    <name evidence="8" type="ORF">S40285_05503</name>
</gene>
<dbReference type="EMBL" id="KL660862">
    <property type="protein sequence ID" value="KFA61273.1"/>
    <property type="molecule type" value="Genomic_DNA"/>
</dbReference>
<dbReference type="InterPro" id="IPR023296">
    <property type="entry name" value="Glyco_hydro_beta-prop_sf"/>
</dbReference>
<evidence type="ECO:0000256" key="5">
    <source>
        <dbReference type="RuleBase" id="RU361187"/>
    </source>
</evidence>
<evidence type="ECO:0000256" key="3">
    <source>
        <dbReference type="ARBA" id="ARBA00023295"/>
    </source>
</evidence>
<accession>A0A084QBD8</accession>
<dbReference type="HOGENOM" id="CLU_009397_8_0_1"/>
<keyword evidence="7" id="KW-0812">Transmembrane</keyword>
<dbReference type="OrthoDB" id="3879658at2759"/>
<evidence type="ECO:0000256" key="1">
    <source>
        <dbReference type="ARBA" id="ARBA00009865"/>
    </source>
</evidence>
<proteinExistence type="inferred from homology"/>
<keyword evidence="7" id="KW-1133">Transmembrane helix</keyword>
<dbReference type="Proteomes" id="UP000028524">
    <property type="component" value="Unassembled WGS sequence"/>
</dbReference>
<evidence type="ECO:0000256" key="4">
    <source>
        <dbReference type="PIRSR" id="PIRSR606710-2"/>
    </source>
</evidence>
<sequence>MEKSIGWHGDTRLANASERTPLLTASRTVEPESRDQRNSKTYFIIIMLALGFLYLLYAACQASPTPPGDTNRQSQQDAPSYEVAKPSGRTALKINIKSNAIIRPSIPEDFPDPCVVQGDDGDWYAFATSGNGRKIQMARAKDPLGQWELIDQEAIANQAWTTNRNFWAPDVRRVADGYVMYFSGQEPVKMRHCVGVARSPNITGPYVLDEEAFECPLTQGGAIDPSGFQDVETGKMYVVWKVDGNAVAPGPGCGGDLGEEGGTPLVLQEVSPLDGSTRIGDAVAILDRVEEEDGPLVEAPNLVRALDGRFVLFYSTHCFSTPEYDVRYAWADDVRGPYHHAPRLLGTPDFGFEGPGGMTSTVGRNERGLGEVLLLHGRCASANGGQGGRCLFAVPYGLAVEE</sequence>
<dbReference type="InParanoid" id="A0A084QBD8"/>
<feature type="transmembrane region" description="Helical" evidence="7">
    <location>
        <begin position="41"/>
        <end position="59"/>
    </location>
</feature>
<dbReference type="Gene3D" id="2.115.10.20">
    <property type="entry name" value="Glycosyl hydrolase domain, family 43"/>
    <property type="match status" value="1"/>
</dbReference>
<keyword evidence="2 5" id="KW-0378">Hydrolase</keyword>
<feature type="region of interest" description="Disordered" evidence="6">
    <location>
        <begin position="64"/>
        <end position="84"/>
    </location>
</feature>
<evidence type="ECO:0000256" key="2">
    <source>
        <dbReference type="ARBA" id="ARBA00022801"/>
    </source>
</evidence>
<keyword evidence="7" id="KW-0472">Membrane</keyword>
<dbReference type="InterPro" id="IPR051795">
    <property type="entry name" value="Glycosyl_Hydrlase_43"/>
</dbReference>
<dbReference type="OMA" id="LFHANCP"/>
<evidence type="ECO:0000256" key="6">
    <source>
        <dbReference type="SAM" id="MobiDB-lite"/>
    </source>
</evidence>
<dbReference type="PANTHER" id="PTHR42812:SF5">
    <property type="entry name" value="ENDO-ARABINASE"/>
    <property type="match status" value="1"/>
</dbReference>
<protein>
    <submittedName>
        <fullName evidence="8">Uncharacterized protein</fullName>
    </submittedName>
</protein>
<dbReference type="GO" id="GO:0004553">
    <property type="term" value="F:hydrolase activity, hydrolyzing O-glycosyl compounds"/>
    <property type="evidence" value="ECO:0007669"/>
    <property type="project" value="InterPro"/>
</dbReference>
<organism evidence="8 9">
    <name type="scientific">Stachybotrys chlorohalonatus (strain IBT 40285)</name>
    <dbReference type="NCBI Taxonomy" id="1283841"/>
    <lineage>
        <taxon>Eukaryota</taxon>
        <taxon>Fungi</taxon>
        <taxon>Dikarya</taxon>
        <taxon>Ascomycota</taxon>
        <taxon>Pezizomycotina</taxon>
        <taxon>Sordariomycetes</taxon>
        <taxon>Hypocreomycetidae</taxon>
        <taxon>Hypocreales</taxon>
        <taxon>Stachybotryaceae</taxon>
        <taxon>Stachybotrys</taxon>
    </lineage>
</organism>
<dbReference type="PANTHER" id="PTHR42812">
    <property type="entry name" value="BETA-XYLOSIDASE"/>
    <property type="match status" value="1"/>
</dbReference>
<feature type="site" description="Important for catalytic activity, responsible for pKa modulation of the active site Glu and correct orientation of both the proton donor and substrate" evidence="4">
    <location>
        <position position="224"/>
    </location>
</feature>
<keyword evidence="3 5" id="KW-0326">Glycosidase</keyword>